<organism evidence="8 9">
    <name type="scientific">Priestia filamentosa</name>
    <dbReference type="NCBI Taxonomy" id="1402861"/>
    <lineage>
        <taxon>Bacteria</taxon>
        <taxon>Bacillati</taxon>
        <taxon>Bacillota</taxon>
        <taxon>Bacilli</taxon>
        <taxon>Bacillales</taxon>
        <taxon>Bacillaceae</taxon>
        <taxon>Priestia</taxon>
    </lineage>
</organism>
<name>A0A1X7GE77_9BACI</name>
<evidence type="ECO:0000256" key="6">
    <source>
        <dbReference type="ARBA" id="ARBA00022989"/>
    </source>
</evidence>
<dbReference type="InterPro" id="IPR037294">
    <property type="entry name" value="ABC_BtuC-like"/>
</dbReference>
<dbReference type="PATRIC" id="fig|135735.6.peg.227"/>
<keyword evidence="5" id="KW-0812">Transmembrane</keyword>
<keyword evidence="7" id="KW-0472">Membrane</keyword>
<comment type="similarity">
    <text evidence="2">Belongs to the binding-protein-dependent transport system permease family. FecCD subfamily.</text>
</comment>
<dbReference type="GeneID" id="93703945"/>
<dbReference type="CDD" id="cd06550">
    <property type="entry name" value="TM_ABC_iron-siderophores_like"/>
    <property type="match status" value="1"/>
</dbReference>
<dbReference type="PANTHER" id="PTHR30472:SF58">
    <property type="entry name" value="IRON(3+)-HYDROXAMATE IMPORT SYSTEM PERMEASE PROTEIN FHUB"/>
    <property type="match status" value="1"/>
</dbReference>
<dbReference type="InterPro" id="IPR000522">
    <property type="entry name" value="ABC_transptr_permease_BtuC"/>
</dbReference>
<dbReference type="PANTHER" id="PTHR30472">
    <property type="entry name" value="FERRIC ENTEROBACTIN TRANSPORT SYSTEM PERMEASE PROTEIN"/>
    <property type="match status" value="1"/>
</dbReference>
<protein>
    <submittedName>
        <fullName evidence="8">Ferrichrome ABC transporter permease</fullName>
    </submittedName>
</protein>
<evidence type="ECO:0000256" key="5">
    <source>
        <dbReference type="ARBA" id="ARBA00022692"/>
    </source>
</evidence>
<dbReference type="GO" id="GO:0022857">
    <property type="term" value="F:transmembrane transporter activity"/>
    <property type="evidence" value="ECO:0007669"/>
    <property type="project" value="InterPro"/>
</dbReference>
<keyword evidence="6" id="KW-1133">Transmembrane helix</keyword>
<evidence type="ECO:0000256" key="1">
    <source>
        <dbReference type="ARBA" id="ARBA00004651"/>
    </source>
</evidence>
<reference evidence="8 9" key="1">
    <citation type="journal article" date="2015" name="PLoS ONE">
        <title>Genome Sequence of Bacillus endophyticus and Analysis of Its Companion Mechanism in the Ketogulonigenium vulgare-Bacillus Strain Consortium.</title>
        <authorList>
            <person name="Jia N."/>
            <person name="Du J."/>
            <person name="Ding M.Z."/>
            <person name="Gao F."/>
            <person name="Yuan Y.J."/>
        </authorList>
    </citation>
    <scope>NUCLEOTIDE SEQUENCE [LARGE SCALE GENOMIC DNA]</scope>
    <source>
        <strain evidence="8 9">Hbe603</strain>
    </source>
</reference>
<dbReference type="Proteomes" id="UP000036202">
    <property type="component" value="Chromosome"/>
</dbReference>
<dbReference type="OrthoDB" id="9811721at2"/>
<dbReference type="RefSeq" id="WP_048896673.1">
    <property type="nucleotide sequence ID" value="NZ_CP011974.1"/>
</dbReference>
<dbReference type="KEGG" id="beo:BEH_01265"/>
<comment type="subcellular location">
    <subcellularLocation>
        <location evidence="1">Cell membrane</location>
        <topology evidence="1">Multi-pass membrane protein</topology>
    </subcellularLocation>
</comment>
<proteinExistence type="inferred from homology"/>
<reference evidence="9" key="2">
    <citation type="submission" date="2015-06" db="EMBL/GenBank/DDBJ databases">
        <title>Genome Sequence of Bacillus endophyticus and Analysis of its Companion Mechanism in the Ketogulonigenium vulgare-Bacillus strain Consortium.</title>
        <authorList>
            <person name="Jia N."/>
            <person name="Du J."/>
            <person name="Ding M.-Z."/>
            <person name="Gao F."/>
            <person name="Yuan Y.-J."/>
        </authorList>
    </citation>
    <scope>NUCLEOTIDE SEQUENCE [LARGE SCALE GENOMIC DNA]</scope>
    <source>
        <strain evidence="9">Hbe603</strain>
    </source>
</reference>
<keyword evidence="4" id="KW-1003">Cell membrane</keyword>
<evidence type="ECO:0000256" key="2">
    <source>
        <dbReference type="ARBA" id="ARBA00007935"/>
    </source>
</evidence>
<evidence type="ECO:0000256" key="3">
    <source>
        <dbReference type="ARBA" id="ARBA00022448"/>
    </source>
</evidence>
<dbReference type="AlphaFoldDB" id="A0A1X7GE77"/>
<accession>A0A1X7GE77</accession>
<sequence length="351" mass="36374">MLQSNQTKDKQGAEEEKEIKGKPLIASVIIFLGLGILVLAIGASVSIGAADIKLSTVWQSLFQFDAASTSHQIIQRLRLPRAIGAALIGASLAVSGAIMQGMTRNPLASPSIMGISAGSLFMMAIALAFFPHSSSFSLTIFAMVGAGFGACLVFGIGSLSRGGLTPVKLALAGTAISLLLDSISTAIGIHFDVGKDLSFWYAGGLAGVQKESISLLLPFTAIGLILALLIARSVTVLSLGQEVAKGLGQNTTAVRVIGTITVLFLTGAAVSVAGLIGFIGLVIPHVTRFLVGLDYRFIIPCSAVLGALLLVIADIAARMINQPFETPVGAVTALIGVPFFLYLARNEGRRL</sequence>
<evidence type="ECO:0000256" key="7">
    <source>
        <dbReference type="ARBA" id="ARBA00023136"/>
    </source>
</evidence>
<dbReference type="Pfam" id="PF01032">
    <property type="entry name" value="FecCD"/>
    <property type="match status" value="1"/>
</dbReference>
<evidence type="ECO:0000313" key="8">
    <source>
        <dbReference type="EMBL" id="AKO90886.1"/>
    </source>
</evidence>
<keyword evidence="9" id="KW-1185">Reference proteome</keyword>
<gene>
    <name evidence="8" type="ORF">BEH_01265</name>
</gene>
<accession>A0A0H4KDQ4</accession>
<dbReference type="SUPFAM" id="SSF81345">
    <property type="entry name" value="ABC transporter involved in vitamin B12 uptake, BtuC"/>
    <property type="match status" value="1"/>
</dbReference>
<dbReference type="FunFam" id="1.10.3470.10:FF:000001">
    <property type="entry name" value="Vitamin B12 ABC transporter permease BtuC"/>
    <property type="match status" value="1"/>
</dbReference>
<dbReference type="GO" id="GO:0005886">
    <property type="term" value="C:plasma membrane"/>
    <property type="evidence" value="ECO:0007669"/>
    <property type="project" value="UniProtKB-SubCell"/>
</dbReference>
<keyword evidence="3" id="KW-0813">Transport</keyword>
<dbReference type="GO" id="GO:0033214">
    <property type="term" value="P:siderophore-iron import into cell"/>
    <property type="evidence" value="ECO:0007669"/>
    <property type="project" value="TreeGrafter"/>
</dbReference>
<dbReference type="EMBL" id="CP011974">
    <property type="protein sequence ID" value="AKO90886.1"/>
    <property type="molecule type" value="Genomic_DNA"/>
</dbReference>
<evidence type="ECO:0000256" key="4">
    <source>
        <dbReference type="ARBA" id="ARBA00022475"/>
    </source>
</evidence>
<dbReference type="Gene3D" id="1.10.3470.10">
    <property type="entry name" value="ABC transporter involved in vitamin B12 uptake, BtuC"/>
    <property type="match status" value="1"/>
</dbReference>
<evidence type="ECO:0000313" key="9">
    <source>
        <dbReference type="Proteomes" id="UP000036202"/>
    </source>
</evidence>